<dbReference type="AlphaFoldDB" id="A0A511MSW1"/>
<dbReference type="NCBIfam" id="TIGR00976">
    <property type="entry name" value="CocE_NonD"/>
    <property type="match status" value="1"/>
</dbReference>
<sequence>MTMTVHPLNRGGPSRSRFVRAISTTARTLVAIGVLTVSSVLPLASAEPAGGDALPTADSRTGLPEGWNPGPELYGVGEQKNVELPMADGVVLRADVRYPTDASGAPAIGPFPIVLTQTSYGKDSGGFMRLLSYDGVGPLLQNALPTVIDVAKQVSDAAGYGDYFVKRGYISVIVDIRGTGSSGGQWSILQPQEREDAKRVIRWAAGLPNSTGEIGLWGLSYLGMTELFTAGVLEPDSPVRALFPLMPGNHAFQDLLNHDGFYNLAFLASMLQFPVTVLPQLAPILGLYREPDKLTSVFVDHLLAHFRADGTWHSVFNALLDGDKAYNSPYWESRAIDNVVAQIAANDIPTYLVSGQYDLLQDGTPRTFAGLQNAYAGRSHHGPMPADAPSSARFQMLTGPWFHVQPGVQRNTDLDMHALQLAWFDRWLKNDRNGSDETKTPLHAIDVNGKVIESATYPMRETPTQNLYLAEGGRLTPERPAAAVGSDRVAFTPANGGTLCNSSFSRNFSGVYQLLATMAGVDDPCGLFQAHPDVPGLLDNPQYSTEPFTEPTVLGGPIGATLFASSSTPASAFSVTVQDIAPDGTAIALTDGQLAGNFRALDEDRTWRAADGSVLGAFHPGTRESMLPVVPGQVTEYNVKIRPAFHVFQPGHRLQVTIGSGDAPTHIFNPKDYPALLGGVYDIQRTGAAASFLTIPLATAAAGHR</sequence>
<dbReference type="Gene3D" id="2.60.120.260">
    <property type="entry name" value="Galactose-binding domain-like"/>
    <property type="match status" value="1"/>
</dbReference>
<reference evidence="3 4" key="1">
    <citation type="submission" date="2019-07" db="EMBL/GenBank/DDBJ databases">
        <title>Whole genome shotgun sequence of Nocardia ninae NBRC 108245.</title>
        <authorList>
            <person name="Hosoyama A."/>
            <person name="Uohara A."/>
            <person name="Ohji S."/>
            <person name="Ichikawa N."/>
        </authorList>
    </citation>
    <scope>NUCLEOTIDE SEQUENCE [LARGE SCALE GENOMIC DNA]</scope>
    <source>
        <strain evidence="3 4">NBRC 108245</strain>
    </source>
</reference>
<evidence type="ECO:0000259" key="2">
    <source>
        <dbReference type="SMART" id="SM00939"/>
    </source>
</evidence>
<dbReference type="InterPro" id="IPR008979">
    <property type="entry name" value="Galactose-bd-like_sf"/>
</dbReference>
<dbReference type="InterPro" id="IPR029058">
    <property type="entry name" value="AB_hydrolase_fold"/>
</dbReference>
<dbReference type="Proteomes" id="UP000321424">
    <property type="component" value="Unassembled WGS sequence"/>
</dbReference>
<feature type="domain" description="Xaa-Pro dipeptidyl-peptidase C-terminal" evidence="2">
    <location>
        <begin position="421"/>
        <end position="694"/>
    </location>
</feature>
<gene>
    <name evidence="3" type="ORF">NN4_81780</name>
</gene>
<dbReference type="SUPFAM" id="SSF53474">
    <property type="entry name" value="alpha/beta-Hydrolases"/>
    <property type="match status" value="1"/>
</dbReference>
<dbReference type="SMART" id="SM00939">
    <property type="entry name" value="PepX_C"/>
    <property type="match status" value="1"/>
</dbReference>
<evidence type="ECO:0000256" key="1">
    <source>
        <dbReference type="ARBA" id="ARBA00022801"/>
    </source>
</evidence>
<dbReference type="Gene3D" id="1.10.3020.10">
    <property type="entry name" value="alpha-amino acid ester hydrolase ( Helical cap domain)"/>
    <property type="match status" value="1"/>
</dbReference>
<evidence type="ECO:0000313" key="3">
    <source>
        <dbReference type="EMBL" id="GEM43659.1"/>
    </source>
</evidence>
<organism evidence="3 4">
    <name type="scientific">Nocardia ninae NBRC 108245</name>
    <dbReference type="NCBI Taxonomy" id="1210091"/>
    <lineage>
        <taxon>Bacteria</taxon>
        <taxon>Bacillati</taxon>
        <taxon>Actinomycetota</taxon>
        <taxon>Actinomycetes</taxon>
        <taxon>Mycobacteriales</taxon>
        <taxon>Nocardiaceae</taxon>
        <taxon>Nocardia</taxon>
    </lineage>
</organism>
<dbReference type="InterPro" id="IPR000383">
    <property type="entry name" value="Xaa-Pro-like_dom"/>
</dbReference>
<dbReference type="InterPro" id="IPR013736">
    <property type="entry name" value="Xaa-Pro_dipept_C"/>
</dbReference>
<keyword evidence="1" id="KW-0378">Hydrolase</keyword>
<evidence type="ECO:0000313" key="4">
    <source>
        <dbReference type="Proteomes" id="UP000321424"/>
    </source>
</evidence>
<dbReference type="OrthoDB" id="5240615at2"/>
<keyword evidence="4" id="KW-1185">Reference proteome</keyword>
<proteinExistence type="predicted"/>
<dbReference type="InterPro" id="IPR005674">
    <property type="entry name" value="CocE/Ser_esterase"/>
</dbReference>
<protein>
    <submittedName>
        <fullName evidence="3">Acyl esterase</fullName>
    </submittedName>
</protein>
<dbReference type="RefSeq" id="WP_147142674.1">
    <property type="nucleotide sequence ID" value="NZ_BJXA01000108.1"/>
</dbReference>
<accession>A0A511MSW1</accession>
<name>A0A511MSW1_9NOCA</name>
<dbReference type="GO" id="GO:0008239">
    <property type="term" value="F:dipeptidyl-peptidase activity"/>
    <property type="evidence" value="ECO:0007669"/>
    <property type="project" value="InterPro"/>
</dbReference>
<dbReference type="SUPFAM" id="SSF49785">
    <property type="entry name" value="Galactose-binding domain-like"/>
    <property type="match status" value="1"/>
</dbReference>
<comment type="caution">
    <text evidence="3">The sequence shown here is derived from an EMBL/GenBank/DDBJ whole genome shotgun (WGS) entry which is preliminary data.</text>
</comment>
<dbReference type="Gene3D" id="3.40.50.1820">
    <property type="entry name" value="alpha/beta hydrolase"/>
    <property type="match status" value="1"/>
</dbReference>
<dbReference type="EMBL" id="BJXA01000108">
    <property type="protein sequence ID" value="GEM43659.1"/>
    <property type="molecule type" value="Genomic_DNA"/>
</dbReference>
<dbReference type="Pfam" id="PF02129">
    <property type="entry name" value="Peptidase_S15"/>
    <property type="match status" value="1"/>
</dbReference>
<dbReference type="Pfam" id="PF08530">
    <property type="entry name" value="PepX_C"/>
    <property type="match status" value="1"/>
</dbReference>